<dbReference type="OrthoDB" id="3268677at2759"/>
<keyword evidence="3" id="KW-1185">Reference proteome</keyword>
<dbReference type="Proteomes" id="UP000759537">
    <property type="component" value="Unassembled WGS sequence"/>
</dbReference>
<organism evidence="2 3">
    <name type="scientific">Russula ochroleuca</name>
    <dbReference type="NCBI Taxonomy" id="152965"/>
    <lineage>
        <taxon>Eukaryota</taxon>
        <taxon>Fungi</taxon>
        <taxon>Dikarya</taxon>
        <taxon>Basidiomycota</taxon>
        <taxon>Agaricomycotina</taxon>
        <taxon>Agaricomycetes</taxon>
        <taxon>Russulales</taxon>
        <taxon>Russulaceae</taxon>
        <taxon>Russula</taxon>
    </lineage>
</organism>
<dbReference type="EMBL" id="WHVB01000007">
    <property type="protein sequence ID" value="KAF8480806.1"/>
    <property type="molecule type" value="Genomic_DNA"/>
</dbReference>
<dbReference type="AlphaFoldDB" id="A0A9P5MWW6"/>
<protein>
    <recommendedName>
        <fullName evidence="4">Ubiquitin-like protease family profile domain-containing protein</fullName>
    </recommendedName>
</protein>
<dbReference type="InterPro" id="IPR038765">
    <property type="entry name" value="Papain-like_cys_pep_sf"/>
</dbReference>
<evidence type="ECO:0008006" key="4">
    <source>
        <dbReference type="Google" id="ProtNLM"/>
    </source>
</evidence>
<evidence type="ECO:0000313" key="2">
    <source>
        <dbReference type="EMBL" id="KAF8480806.1"/>
    </source>
</evidence>
<reference evidence="2" key="1">
    <citation type="submission" date="2019-10" db="EMBL/GenBank/DDBJ databases">
        <authorList>
            <consortium name="DOE Joint Genome Institute"/>
            <person name="Kuo A."/>
            <person name="Miyauchi S."/>
            <person name="Kiss E."/>
            <person name="Drula E."/>
            <person name="Kohler A."/>
            <person name="Sanchez-Garcia M."/>
            <person name="Andreopoulos B."/>
            <person name="Barry K.W."/>
            <person name="Bonito G."/>
            <person name="Buee M."/>
            <person name="Carver A."/>
            <person name="Chen C."/>
            <person name="Cichocki N."/>
            <person name="Clum A."/>
            <person name="Culley D."/>
            <person name="Crous P.W."/>
            <person name="Fauchery L."/>
            <person name="Girlanda M."/>
            <person name="Hayes R."/>
            <person name="Keri Z."/>
            <person name="LaButti K."/>
            <person name="Lipzen A."/>
            <person name="Lombard V."/>
            <person name="Magnuson J."/>
            <person name="Maillard F."/>
            <person name="Morin E."/>
            <person name="Murat C."/>
            <person name="Nolan M."/>
            <person name="Ohm R."/>
            <person name="Pangilinan J."/>
            <person name="Pereira M."/>
            <person name="Perotto S."/>
            <person name="Peter M."/>
            <person name="Riley R."/>
            <person name="Sitrit Y."/>
            <person name="Stielow B."/>
            <person name="Szollosi G."/>
            <person name="Zifcakova L."/>
            <person name="Stursova M."/>
            <person name="Spatafora J.W."/>
            <person name="Tedersoo L."/>
            <person name="Vaario L.-M."/>
            <person name="Yamada A."/>
            <person name="Yan M."/>
            <person name="Wang P."/>
            <person name="Xu J."/>
            <person name="Bruns T."/>
            <person name="Baldrian P."/>
            <person name="Vilgalys R."/>
            <person name="Henrissat B."/>
            <person name="Grigoriev I.V."/>
            <person name="Hibbett D."/>
            <person name="Nagy L.G."/>
            <person name="Martin F.M."/>
        </authorList>
    </citation>
    <scope>NUCLEOTIDE SEQUENCE</scope>
    <source>
        <strain evidence="2">Prilba</strain>
    </source>
</reference>
<evidence type="ECO:0000256" key="1">
    <source>
        <dbReference type="SAM" id="MobiDB-lite"/>
    </source>
</evidence>
<dbReference type="SUPFAM" id="SSF54001">
    <property type="entry name" value="Cysteine proteinases"/>
    <property type="match status" value="1"/>
</dbReference>
<dbReference type="Gene3D" id="3.40.395.10">
    <property type="entry name" value="Adenoviral Proteinase, Chain A"/>
    <property type="match status" value="1"/>
</dbReference>
<evidence type="ECO:0000313" key="3">
    <source>
        <dbReference type="Proteomes" id="UP000759537"/>
    </source>
</evidence>
<gene>
    <name evidence="2" type="ORF">DFH94DRAFT_691893</name>
</gene>
<name>A0A9P5MWW6_9AGAM</name>
<feature type="compositionally biased region" description="Polar residues" evidence="1">
    <location>
        <begin position="519"/>
        <end position="529"/>
    </location>
</feature>
<sequence length="659" mass="73110">MTTHPLDNLDSETNAIKDLTTDEVGDISLWIRQQKEYRNVPNFVSNELCQHTSALPSVLAHLPSNSLPVLQLLELTTPQVTEAFQGINPHNLFLFDEPTHTSSECLDLLAPSSNFLTQLRACAGQAMLDGKTSIQHWDRRDVFLPFDTLGTWSQILKINAAKEAWIGALRWTTLTTGRPQAIPEQYAICILSLLRQVPWNGYINGLGSALMITDMASFLSQQWLSDLHIDIPCTEIVSPNFASHILTSPLLATTPITPNYLAKAPKSVEFELHPFHSPPHWACLLIDSQAETIHWGDSAGRAVPAGFEDRLRAWLALFIPQMQFSALQDLLCAHQTDGYSCGIIAVNTLKHHLFGDALWTSLHREILQIQEFLDIMDFSECCRVRMLPSTVTLLDVMPPLTHFSPIPSEPSPSLDAHNITHTLHVSPTPSELDPSPSLDAHNIAHTIHVSPTHDIMHMLLTIIQSTSDQDSHSAQPSKELLLQVLSSPSDRVPGHAKGKRPRSLAYPCTDGNARKRTKLNTSAGSSKQAVSKHRVLEQIQDSTFIRDPKRWDIFKGKLSQLDPHFEVLETDPHLARSAKHPRCGSWILMAAPYDTGHFKTHVKMCSYSTEAGGMRTLDRFGILVQPTKSLQSSSSSNCSTPCPSHVALPCLGLTEKDDP</sequence>
<reference evidence="2" key="2">
    <citation type="journal article" date="2020" name="Nat. Commun.">
        <title>Large-scale genome sequencing of mycorrhizal fungi provides insights into the early evolution of symbiotic traits.</title>
        <authorList>
            <person name="Miyauchi S."/>
            <person name="Kiss E."/>
            <person name="Kuo A."/>
            <person name="Drula E."/>
            <person name="Kohler A."/>
            <person name="Sanchez-Garcia M."/>
            <person name="Morin E."/>
            <person name="Andreopoulos B."/>
            <person name="Barry K.W."/>
            <person name="Bonito G."/>
            <person name="Buee M."/>
            <person name="Carver A."/>
            <person name="Chen C."/>
            <person name="Cichocki N."/>
            <person name="Clum A."/>
            <person name="Culley D."/>
            <person name="Crous P.W."/>
            <person name="Fauchery L."/>
            <person name="Girlanda M."/>
            <person name="Hayes R.D."/>
            <person name="Keri Z."/>
            <person name="LaButti K."/>
            <person name="Lipzen A."/>
            <person name="Lombard V."/>
            <person name="Magnuson J."/>
            <person name="Maillard F."/>
            <person name="Murat C."/>
            <person name="Nolan M."/>
            <person name="Ohm R.A."/>
            <person name="Pangilinan J."/>
            <person name="Pereira M.F."/>
            <person name="Perotto S."/>
            <person name="Peter M."/>
            <person name="Pfister S."/>
            <person name="Riley R."/>
            <person name="Sitrit Y."/>
            <person name="Stielow J.B."/>
            <person name="Szollosi G."/>
            <person name="Zifcakova L."/>
            <person name="Stursova M."/>
            <person name="Spatafora J.W."/>
            <person name="Tedersoo L."/>
            <person name="Vaario L.M."/>
            <person name="Yamada A."/>
            <person name="Yan M."/>
            <person name="Wang P."/>
            <person name="Xu J."/>
            <person name="Bruns T."/>
            <person name="Baldrian P."/>
            <person name="Vilgalys R."/>
            <person name="Dunand C."/>
            <person name="Henrissat B."/>
            <person name="Grigoriev I.V."/>
            <person name="Hibbett D."/>
            <person name="Nagy L.G."/>
            <person name="Martin F.M."/>
        </authorList>
    </citation>
    <scope>NUCLEOTIDE SEQUENCE</scope>
    <source>
        <strain evidence="2">Prilba</strain>
    </source>
</reference>
<feature type="region of interest" description="Disordered" evidence="1">
    <location>
        <begin position="485"/>
        <end position="529"/>
    </location>
</feature>
<comment type="caution">
    <text evidence="2">The sequence shown here is derived from an EMBL/GenBank/DDBJ whole genome shotgun (WGS) entry which is preliminary data.</text>
</comment>
<accession>A0A9P5MWW6</accession>
<proteinExistence type="predicted"/>